<evidence type="ECO:0000259" key="2">
    <source>
        <dbReference type="Pfam" id="PF17746"/>
    </source>
</evidence>
<gene>
    <name evidence="3" type="ORF">PAHA3_1956</name>
</gene>
<dbReference type="InterPro" id="IPR040452">
    <property type="entry name" value="SfsA_C"/>
</dbReference>
<evidence type="ECO:0000259" key="1">
    <source>
        <dbReference type="Pfam" id="PF03749"/>
    </source>
</evidence>
<feature type="domain" description="Sugar fermentation stimulation protein C-terminal" evidence="1">
    <location>
        <begin position="96"/>
        <end position="237"/>
    </location>
</feature>
<dbReference type="EMBL" id="BCNV01000001">
    <property type="protein sequence ID" value="GAS81882.1"/>
    <property type="molecule type" value="Genomic_DNA"/>
</dbReference>
<name>A0A100VL61_PAEAM</name>
<dbReference type="Pfam" id="PF03749">
    <property type="entry name" value="SfsA"/>
    <property type="match status" value="1"/>
</dbReference>
<dbReference type="Pfam" id="PF17746">
    <property type="entry name" value="SfsA_N"/>
    <property type="match status" value="1"/>
</dbReference>
<dbReference type="InterPro" id="IPR041465">
    <property type="entry name" value="SfsA_N"/>
</dbReference>
<evidence type="ECO:0000313" key="4">
    <source>
        <dbReference type="Proteomes" id="UP000069697"/>
    </source>
</evidence>
<reference evidence="3 4" key="1">
    <citation type="journal article" date="2016" name="Genome Announc.">
        <title>Draft Genome Sequence of Paenibacillus amylolyticus Heshi-A3, Isolated from Fermented Rice Bran in a Japanese Fermented Seafood Dish.</title>
        <authorList>
            <person name="Akuzawa S."/>
            <person name="Nagaoka J."/>
            <person name="Kanekatsu M."/>
            <person name="Kubota E."/>
            <person name="Ohtake R."/>
            <person name="Suzuki T."/>
            <person name="Kanesaki Y."/>
        </authorList>
    </citation>
    <scope>NUCLEOTIDE SEQUENCE [LARGE SCALE GENOMIC DNA]</scope>
    <source>
        <strain evidence="3 4">Heshi-A3</strain>
    </source>
</reference>
<evidence type="ECO:0000313" key="3">
    <source>
        <dbReference type="EMBL" id="GAS81882.1"/>
    </source>
</evidence>
<accession>A0A100VL61</accession>
<dbReference type="AlphaFoldDB" id="A0A100VL61"/>
<dbReference type="GO" id="GO:0003677">
    <property type="term" value="F:DNA binding"/>
    <property type="evidence" value="ECO:0007669"/>
    <property type="project" value="InterPro"/>
</dbReference>
<organism evidence="3 4">
    <name type="scientific">Paenibacillus amylolyticus</name>
    <dbReference type="NCBI Taxonomy" id="1451"/>
    <lineage>
        <taxon>Bacteria</taxon>
        <taxon>Bacillati</taxon>
        <taxon>Bacillota</taxon>
        <taxon>Bacilli</taxon>
        <taxon>Bacillales</taxon>
        <taxon>Paenibacillaceae</taxon>
        <taxon>Paenibacillus</taxon>
    </lineage>
</organism>
<sequence length="261" mass="29737">MLETVHDPFIFEKPLLEGIIRKRKNRFIMIVEMEGILYDCHCPATGSIGDIVFRDIACLVSKSDDVKRKTQFTIEAISLDLPAEEHKSWIGINQNAANRYVEHFLKNGQLLNMVSNGETVLREKKLGNSKLDFLVDNTYIEVKTPLTQLQVEMKEHIEIKKSSEFNSFERFIKHIGELSGSLTENARAILLVCLIYQNSGFKVGMGGKHSNYIMQSVQDSVQRGVEIWQTDFKITPTEVSLTGYYNITAQFLNDEIISSKP</sequence>
<dbReference type="PANTHER" id="PTHR30545">
    <property type="entry name" value="SUGAR FERMENTATION STIMULATION PROTEIN A"/>
    <property type="match status" value="1"/>
</dbReference>
<dbReference type="Gene3D" id="3.40.1350.60">
    <property type="match status" value="1"/>
</dbReference>
<dbReference type="PANTHER" id="PTHR30545:SF2">
    <property type="entry name" value="SUGAR FERMENTATION STIMULATION PROTEIN A"/>
    <property type="match status" value="1"/>
</dbReference>
<reference evidence="4" key="2">
    <citation type="submission" date="2016-01" db="EMBL/GenBank/DDBJ databases">
        <title>Draft Genome Sequence of Paenibacillus amylolyticus Heshi-A3 that Was Isolated from Fermented Rice Bran with Aging Salted Mackerel, Which Was Named Heshiko as Traditional Fermented Seafood in Japan.</title>
        <authorList>
            <person name="Akuzawa S."/>
            <person name="Nakagawa J."/>
            <person name="Kanekatsu T."/>
            <person name="Kubota E."/>
            <person name="Ohtake R."/>
            <person name="Suzuki T."/>
            <person name="Kanesaki Y."/>
        </authorList>
    </citation>
    <scope>NUCLEOTIDE SEQUENCE [LARGE SCALE GENOMIC DNA]</scope>
    <source>
        <strain evidence="4">Heshi-A3</strain>
    </source>
</reference>
<dbReference type="Gene3D" id="2.40.50.580">
    <property type="match status" value="1"/>
</dbReference>
<protein>
    <submittedName>
        <fullName evidence="3">Sugar fermentation stimulation protein</fullName>
    </submittedName>
</protein>
<comment type="caution">
    <text evidence="3">The sequence shown here is derived from an EMBL/GenBank/DDBJ whole genome shotgun (WGS) entry which is preliminary data.</text>
</comment>
<dbReference type="InterPro" id="IPR005224">
    <property type="entry name" value="SfsA"/>
</dbReference>
<proteinExistence type="predicted"/>
<dbReference type="Proteomes" id="UP000069697">
    <property type="component" value="Unassembled WGS sequence"/>
</dbReference>
<feature type="domain" description="SfsA N-terminal OB" evidence="2">
    <location>
        <begin position="22"/>
        <end position="92"/>
    </location>
</feature>